<dbReference type="PANTHER" id="PTHR12689">
    <property type="entry name" value="A1 CISTRON SPLICING FACTOR AAR2-RELATED"/>
    <property type="match status" value="1"/>
</dbReference>
<dbReference type="EMBL" id="BJWL01000005">
    <property type="protein sequence ID" value="GFY86740.1"/>
    <property type="molecule type" value="Genomic_DNA"/>
</dbReference>
<dbReference type="InterPro" id="IPR033647">
    <property type="entry name" value="Aar2_N"/>
</dbReference>
<feature type="domain" description="AAR2 N-terminal" evidence="1">
    <location>
        <begin position="706"/>
        <end position="758"/>
    </location>
</feature>
<proteinExistence type="predicted"/>
<dbReference type="AlphaFoldDB" id="A0A7J0EK32"/>
<dbReference type="OrthoDB" id="201752at2759"/>
<reference evidence="2 3" key="1">
    <citation type="submission" date="2019-07" db="EMBL/GenBank/DDBJ databases">
        <title>De Novo Assembly of kiwifruit Actinidia rufa.</title>
        <authorList>
            <person name="Sugita-Konishi S."/>
            <person name="Sato K."/>
            <person name="Mori E."/>
            <person name="Abe Y."/>
            <person name="Kisaki G."/>
            <person name="Hamano K."/>
            <person name="Suezawa K."/>
            <person name="Otani M."/>
            <person name="Fukuda T."/>
            <person name="Manabe T."/>
            <person name="Gomi K."/>
            <person name="Tabuchi M."/>
            <person name="Akimitsu K."/>
            <person name="Kataoka I."/>
        </authorList>
    </citation>
    <scope>NUCLEOTIDE SEQUENCE [LARGE SCALE GENOMIC DNA]</scope>
    <source>
        <strain evidence="3">cv. Fuchu</strain>
    </source>
</reference>
<evidence type="ECO:0000259" key="1">
    <source>
        <dbReference type="Pfam" id="PF20981"/>
    </source>
</evidence>
<dbReference type="Proteomes" id="UP000585474">
    <property type="component" value="Unassembled WGS sequence"/>
</dbReference>
<dbReference type="InterPro" id="IPR007946">
    <property type="entry name" value="AAR2"/>
</dbReference>
<protein>
    <submittedName>
        <fullName evidence="2">AAR2 protein family</fullName>
    </submittedName>
</protein>
<dbReference type="CDD" id="cd13777">
    <property type="entry name" value="Aar2_N"/>
    <property type="match status" value="1"/>
</dbReference>
<dbReference type="GO" id="GO:0000244">
    <property type="term" value="P:spliceosomal tri-snRNP complex assembly"/>
    <property type="evidence" value="ECO:0007669"/>
    <property type="project" value="TreeGrafter"/>
</dbReference>
<name>A0A7J0EK32_9ERIC</name>
<sequence>MELNRAQLLVYDDRALEKFWATHGILANVMIKHPRPNDIPHVGAEKPNHIPVHTWLIHQAGLQFLNSPMLKEVMARCRLTFMQVSVNFVRTVLAVDTLMNILDKPFSASNLFHIYILVQSKKEPSNPFYSGNHYLRLRDPSQSQTRNSNLGITAFGRSQGTTKVYPTMKFNNKFKVRSDACKEVIRAANNKQEFRDVEAFLGRAPQREVFSPEVSKREEGYAVSSSGFNSLDHISDGNEEEEAIGQLVLNRRRGRVVPMLDLEGTSSPISILSSDSERSDDLAHALRLSTCGTEVAGTSYNEADIMRFKNLGGLHRVLPLPPKQFSYCPGPPTNYCSISRGGCGGNMGQSKLARCLWEKPSKGDGDLGPNGGVFGRAEKGQKEDPSIALGIEVANPEEEVGKTSFDASQSAKRHLQEHAPSIHVFGMAVSLLTFNGLMINLMRNAFKARHVSPCEMVYVGHRAKSFVQVHFLWPPERLTCDALPTNTRMVRTAARAISGKWLSDGQVRRSEVLERESLLSGWLTQPCLCGVAVSLPSIANVSVLVWGLSKGTLSCKSSSVHYHPLGLSPAVAPRPSFQHSYYSEFAKKQRLGCNNGLSSGRHSSVVLVETSVLTRPMLNGVRTKLWDRRPPSSLCSSSSSGVPTLAKSGYLIRSVAQKAFHYKIHYKIRSQTKIVFSQHLQHYTYTYAYYTRAMDPETALGLVKHGATLLLLDVPQYTLVGIDTQMFSVGPAFKGIKMIPPGPHFVYYSSSNRATGMEELNIDRALYTSDSELL</sequence>
<dbReference type="Gene3D" id="2.60.34.20">
    <property type="match status" value="1"/>
</dbReference>
<gene>
    <name evidence="2" type="ORF">Acr_05g0003790</name>
</gene>
<organism evidence="2 3">
    <name type="scientific">Actinidia rufa</name>
    <dbReference type="NCBI Taxonomy" id="165716"/>
    <lineage>
        <taxon>Eukaryota</taxon>
        <taxon>Viridiplantae</taxon>
        <taxon>Streptophyta</taxon>
        <taxon>Embryophyta</taxon>
        <taxon>Tracheophyta</taxon>
        <taxon>Spermatophyta</taxon>
        <taxon>Magnoliopsida</taxon>
        <taxon>eudicotyledons</taxon>
        <taxon>Gunneridae</taxon>
        <taxon>Pentapetalae</taxon>
        <taxon>asterids</taxon>
        <taxon>Ericales</taxon>
        <taxon>Actinidiaceae</taxon>
        <taxon>Actinidia</taxon>
    </lineage>
</organism>
<dbReference type="PANTHER" id="PTHR12689:SF4">
    <property type="entry name" value="PROTEIN AAR2 HOMOLOG"/>
    <property type="match status" value="1"/>
</dbReference>
<keyword evidence="3" id="KW-1185">Reference proteome</keyword>
<evidence type="ECO:0000313" key="2">
    <source>
        <dbReference type="EMBL" id="GFY86740.1"/>
    </source>
</evidence>
<comment type="caution">
    <text evidence="2">The sequence shown here is derived from an EMBL/GenBank/DDBJ whole genome shotgun (WGS) entry which is preliminary data.</text>
</comment>
<accession>A0A7J0EK32</accession>
<dbReference type="InterPro" id="IPR038516">
    <property type="entry name" value="AAR2_N_sf"/>
</dbReference>
<evidence type="ECO:0000313" key="3">
    <source>
        <dbReference type="Proteomes" id="UP000585474"/>
    </source>
</evidence>
<dbReference type="Pfam" id="PF20981">
    <property type="entry name" value="AAR2_1st"/>
    <property type="match status" value="1"/>
</dbReference>